<sequence length="109" mass="12601">MCGTSLGAYQATQYGGYAQGVYQFMPRWRAGYRYDLLDPGSRDFGLNNANLPRSNYKPTRHSLMVDYSPSEFSRFRLQYTKDKATEGQDENQWYVQYIFSLGTHGAHSF</sequence>
<organism evidence="1">
    <name type="scientific">bioreactor metagenome</name>
    <dbReference type="NCBI Taxonomy" id="1076179"/>
    <lineage>
        <taxon>unclassified sequences</taxon>
        <taxon>metagenomes</taxon>
        <taxon>ecological metagenomes</taxon>
    </lineage>
</organism>
<dbReference type="AlphaFoldDB" id="A0A645J4G6"/>
<evidence type="ECO:0008006" key="2">
    <source>
        <dbReference type="Google" id="ProtNLM"/>
    </source>
</evidence>
<accession>A0A645J4G6</accession>
<comment type="caution">
    <text evidence="1">The sequence shown here is derived from an EMBL/GenBank/DDBJ whole genome shotgun (WGS) entry which is preliminary data.</text>
</comment>
<gene>
    <name evidence="1" type="ORF">SDC9_206236</name>
</gene>
<evidence type="ECO:0000313" key="1">
    <source>
        <dbReference type="EMBL" id="MPN58531.1"/>
    </source>
</evidence>
<name>A0A645J4G6_9ZZZZ</name>
<dbReference type="InterPro" id="IPR023614">
    <property type="entry name" value="Porin_dom_sf"/>
</dbReference>
<dbReference type="Gene3D" id="2.40.160.10">
    <property type="entry name" value="Porin"/>
    <property type="match status" value="1"/>
</dbReference>
<proteinExistence type="predicted"/>
<dbReference type="EMBL" id="VSSQ01131328">
    <property type="protein sequence ID" value="MPN58531.1"/>
    <property type="molecule type" value="Genomic_DNA"/>
</dbReference>
<reference evidence="1" key="1">
    <citation type="submission" date="2019-08" db="EMBL/GenBank/DDBJ databases">
        <authorList>
            <person name="Kucharzyk K."/>
            <person name="Murdoch R.W."/>
            <person name="Higgins S."/>
            <person name="Loffler F."/>
        </authorList>
    </citation>
    <scope>NUCLEOTIDE SEQUENCE</scope>
</reference>
<protein>
    <recommendedName>
        <fullName evidence="2">TonB-dependent receptor-like beta-barrel domain-containing protein</fullName>
    </recommendedName>
</protein>
<dbReference type="SUPFAM" id="SSF56935">
    <property type="entry name" value="Porins"/>
    <property type="match status" value="1"/>
</dbReference>